<evidence type="ECO:0000256" key="6">
    <source>
        <dbReference type="ARBA" id="ARBA00012791"/>
    </source>
</evidence>
<dbReference type="PIRSF" id="PIRSF000164">
    <property type="entry name" value="DHO_oxidase"/>
    <property type="match status" value="1"/>
</dbReference>
<comment type="similarity">
    <text evidence="5">Belongs to the dihydroorotate dehydrogenase family. Type 2 subfamily.</text>
</comment>
<dbReference type="GO" id="GO:0044205">
    <property type="term" value="P:'de novo' UMP biosynthetic process"/>
    <property type="evidence" value="ECO:0007669"/>
    <property type="project" value="UniProtKB-UniPathway"/>
</dbReference>
<dbReference type="InterPro" id="IPR005720">
    <property type="entry name" value="Dihydroorotate_DH_cat"/>
</dbReference>
<dbReference type="CDD" id="cd04738">
    <property type="entry name" value="DHOD_2_like"/>
    <property type="match status" value="1"/>
</dbReference>
<dbReference type="NCBIfam" id="NF003652">
    <property type="entry name" value="PRK05286.2-5"/>
    <property type="match status" value="1"/>
</dbReference>
<dbReference type="GO" id="GO:0005737">
    <property type="term" value="C:cytoplasm"/>
    <property type="evidence" value="ECO:0007669"/>
    <property type="project" value="InterPro"/>
</dbReference>
<dbReference type="InterPro" id="IPR005719">
    <property type="entry name" value="Dihydroorotate_DH_2"/>
</dbReference>
<comment type="cofactor">
    <cofactor evidence="1">
        <name>FMN</name>
        <dbReference type="ChEBI" id="CHEBI:58210"/>
    </cofactor>
</comment>
<dbReference type="PROSITE" id="PS00912">
    <property type="entry name" value="DHODEHASE_2"/>
    <property type="match status" value="1"/>
</dbReference>
<feature type="domain" description="Dihydroorotate dehydrogenase catalytic" evidence="15">
    <location>
        <begin position="51"/>
        <end position="334"/>
    </location>
</feature>
<evidence type="ECO:0000256" key="13">
    <source>
        <dbReference type="ARBA" id="ARBA00048639"/>
    </source>
</evidence>
<dbReference type="InterPro" id="IPR001295">
    <property type="entry name" value="Dihydroorotate_DH_CS"/>
</dbReference>
<dbReference type="InterPro" id="IPR050074">
    <property type="entry name" value="DHO_dehydrogenase"/>
</dbReference>
<comment type="caution">
    <text evidence="16">The sequence shown here is derived from an EMBL/GenBank/DDBJ whole genome shotgun (WGS) entry which is preliminary data.</text>
</comment>
<keyword evidence="11" id="KW-0560">Oxidoreductase</keyword>
<comment type="function">
    <text evidence="2">Catalyzes the conversion of dihydroorotate to orotate with quinone as electron acceptor.</text>
</comment>
<accession>T0KTW4</accession>
<dbReference type="PANTHER" id="PTHR48109">
    <property type="entry name" value="DIHYDROOROTATE DEHYDROGENASE (QUINONE), MITOCHONDRIAL-RELATED"/>
    <property type="match status" value="1"/>
</dbReference>
<evidence type="ECO:0000256" key="4">
    <source>
        <dbReference type="ARBA" id="ARBA00005161"/>
    </source>
</evidence>
<keyword evidence="17" id="KW-1185">Reference proteome</keyword>
<dbReference type="UniPathway" id="UPA00070">
    <property type="reaction ID" value="UER00946"/>
</dbReference>
<dbReference type="NCBIfam" id="NF003649">
    <property type="entry name" value="PRK05286.2-2"/>
    <property type="match status" value="1"/>
</dbReference>
<dbReference type="InterPro" id="IPR013785">
    <property type="entry name" value="Aldolase_TIM"/>
</dbReference>
<dbReference type="GO" id="GO:0006207">
    <property type="term" value="P:'de novo' pyrimidine nucleobase biosynthetic process"/>
    <property type="evidence" value="ECO:0007669"/>
    <property type="project" value="UniProtKB-UniRule"/>
</dbReference>
<dbReference type="GO" id="GO:0106430">
    <property type="term" value="F:dihydroorotate dehydrogenase (quinone) activity"/>
    <property type="evidence" value="ECO:0007669"/>
    <property type="project" value="UniProtKB-EC"/>
</dbReference>
<evidence type="ECO:0000256" key="14">
    <source>
        <dbReference type="NCBIfam" id="TIGR01036"/>
    </source>
</evidence>
<evidence type="ECO:0000313" key="16">
    <source>
        <dbReference type="EMBL" id="EQB40449.1"/>
    </source>
</evidence>
<dbReference type="PROSITE" id="PS00911">
    <property type="entry name" value="DHODEHASE_1"/>
    <property type="match status" value="1"/>
</dbReference>
<keyword evidence="8" id="KW-0285">Flavoprotein</keyword>
<evidence type="ECO:0000256" key="5">
    <source>
        <dbReference type="ARBA" id="ARBA00005359"/>
    </source>
</evidence>
<dbReference type="EMBL" id="AUPZ01000002">
    <property type="protein sequence ID" value="EQB40449.1"/>
    <property type="molecule type" value="Genomic_DNA"/>
</dbReference>
<sequence length="352" mass="38740">MINYETIKPWLFKLEPENAHLLAESALRVANLCQIPFNSFLESHFVTDNALRQKLFKREFLNPVGLGAGFDKNATVLRGIQILGFGFSEIGTITPLAQAGNPKPRMFRHIQEKTLQNAMGFNNDGALKIQKRLKKVYPFTTPIGINIGKNKITAEKDAISDYTKLIKTFNGLGDYFVINISSPNTPGLRDLQNEEFITELFKEAKALTDMPILLKIAPDMTKEDAVALTKMAVEKGADGIIATNTTIDYSLVENPKDIGGLSGAVLKEKSFEIFEAIAKELYSKTILISVGGIDSAEEAYRRIKAGASLVQVYTSLIFSGPDLVMNINKGLIELIKADGYTNITEAIGADRT</sequence>
<dbReference type="Proteomes" id="UP000015520">
    <property type="component" value="Unassembled WGS sequence"/>
</dbReference>
<dbReference type="SUPFAM" id="SSF51395">
    <property type="entry name" value="FMN-linked oxidoreductases"/>
    <property type="match status" value="1"/>
</dbReference>
<reference evidence="16 17" key="1">
    <citation type="submission" date="2013-07" db="EMBL/GenBank/DDBJ databases">
        <title>Sulfurimonas hongkongensis AST-10 Genome Sequencing.</title>
        <authorList>
            <person name="Cai L."/>
            <person name="Zhang T."/>
        </authorList>
    </citation>
    <scope>NUCLEOTIDE SEQUENCE [LARGE SCALE GENOMIC DNA]</scope>
    <source>
        <strain evidence="16 17">AST-10</strain>
    </source>
</reference>
<evidence type="ECO:0000256" key="11">
    <source>
        <dbReference type="ARBA" id="ARBA00023002"/>
    </source>
</evidence>
<evidence type="ECO:0000256" key="8">
    <source>
        <dbReference type="ARBA" id="ARBA00022630"/>
    </source>
</evidence>
<keyword evidence="10" id="KW-0665">Pyrimidine biosynthesis</keyword>
<dbReference type="GO" id="GO:0005886">
    <property type="term" value="C:plasma membrane"/>
    <property type="evidence" value="ECO:0007669"/>
    <property type="project" value="TreeGrafter"/>
</dbReference>
<evidence type="ECO:0000256" key="10">
    <source>
        <dbReference type="ARBA" id="ARBA00022975"/>
    </source>
</evidence>
<dbReference type="InterPro" id="IPR012135">
    <property type="entry name" value="Dihydroorotate_DH_1_2"/>
</dbReference>
<dbReference type="Pfam" id="PF01180">
    <property type="entry name" value="DHO_dh"/>
    <property type="match status" value="1"/>
</dbReference>
<dbReference type="OrthoDB" id="9802377at2"/>
<dbReference type="NCBIfam" id="TIGR01036">
    <property type="entry name" value="pyrD_sub2"/>
    <property type="match status" value="1"/>
</dbReference>
<evidence type="ECO:0000256" key="9">
    <source>
        <dbReference type="ARBA" id="ARBA00022643"/>
    </source>
</evidence>
<dbReference type="EC" id="1.3.5.2" evidence="6 14"/>
<dbReference type="STRING" id="1172190.M947_01230"/>
<keyword evidence="12" id="KW-0472">Membrane</keyword>
<keyword evidence="9" id="KW-0288">FMN</keyword>
<evidence type="ECO:0000256" key="1">
    <source>
        <dbReference type="ARBA" id="ARBA00001917"/>
    </source>
</evidence>
<organism evidence="16 17">
    <name type="scientific">Sulfurimonas hongkongensis</name>
    <dbReference type="NCBI Taxonomy" id="1172190"/>
    <lineage>
        <taxon>Bacteria</taxon>
        <taxon>Pseudomonadati</taxon>
        <taxon>Campylobacterota</taxon>
        <taxon>Epsilonproteobacteria</taxon>
        <taxon>Campylobacterales</taxon>
        <taxon>Sulfurimonadaceae</taxon>
        <taxon>Sulfurimonas</taxon>
    </lineage>
</organism>
<name>T0KTW4_9BACT</name>
<evidence type="ECO:0000256" key="2">
    <source>
        <dbReference type="ARBA" id="ARBA00003125"/>
    </source>
</evidence>
<protein>
    <recommendedName>
        <fullName evidence="7 14">Dihydroorotate dehydrogenase (quinone)</fullName>
        <ecNumber evidence="6 14">1.3.5.2</ecNumber>
    </recommendedName>
</protein>
<dbReference type="RefSeq" id="WP_021286527.1">
    <property type="nucleotide sequence ID" value="NZ_AUPZ01000002.1"/>
</dbReference>
<evidence type="ECO:0000256" key="7">
    <source>
        <dbReference type="ARBA" id="ARBA00018366"/>
    </source>
</evidence>
<proteinExistence type="inferred from homology"/>
<dbReference type="Gene3D" id="3.20.20.70">
    <property type="entry name" value="Aldolase class I"/>
    <property type="match status" value="1"/>
</dbReference>
<comment type="subcellular location">
    <subcellularLocation>
        <location evidence="3">Membrane</location>
    </subcellularLocation>
</comment>
<comment type="pathway">
    <text evidence="4">Pyrimidine metabolism; UMP biosynthesis via de novo pathway; orotate from (S)-dihydroorotate (quinone route): step 1/1.</text>
</comment>
<evidence type="ECO:0000256" key="12">
    <source>
        <dbReference type="ARBA" id="ARBA00023136"/>
    </source>
</evidence>
<comment type="catalytic activity">
    <reaction evidence="13">
        <text>(S)-dihydroorotate + a quinone = orotate + a quinol</text>
        <dbReference type="Rhea" id="RHEA:30187"/>
        <dbReference type="ChEBI" id="CHEBI:24646"/>
        <dbReference type="ChEBI" id="CHEBI:30839"/>
        <dbReference type="ChEBI" id="CHEBI:30864"/>
        <dbReference type="ChEBI" id="CHEBI:132124"/>
        <dbReference type="EC" id="1.3.5.2"/>
    </reaction>
</comment>
<dbReference type="PATRIC" id="fig|1172190.3.peg.234"/>
<dbReference type="eggNOG" id="COG0167">
    <property type="taxonomic scope" value="Bacteria"/>
</dbReference>
<evidence type="ECO:0000256" key="3">
    <source>
        <dbReference type="ARBA" id="ARBA00004370"/>
    </source>
</evidence>
<dbReference type="PANTHER" id="PTHR48109:SF4">
    <property type="entry name" value="DIHYDROOROTATE DEHYDROGENASE (QUINONE), MITOCHONDRIAL"/>
    <property type="match status" value="1"/>
</dbReference>
<dbReference type="AlphaFoldDB" id="T0KTW4"/>
<gene>
    <name evidence="16" type="ORF">M947_01230</name>
</gene>
<evidence type="ECO:0000259" key="15">
    <source>
        <dbReference type="Pfam" id="PF01180"/>
    </source>
</evidence>
<evidence type="ECO:0000313" key="17">
    <source>
        <dbReference type="Proteomes" id="UP000015520"/>
    </source>
</evidence>